<name>A0A7W2D320_9ACTN</name>
<gene>
    <name evidence="2" type="ORF">H1V43_21370</name>
</gene>
<accession>A0A7W2D320</accession>
<dbReference type="AlphaFoldDB" id="A0A7W2D320"/>
<keyword evidence="1" id="KW-0472">Membrane</keyword>
<keyword evidence="1" id="KW-0812">Transmembrane</keyword>
<keyword evidence="3" id="KW-1185">Reference proteome</keyword>
<feature type="transmembrane region" description="Helical" evidence="1">
    <location>
        <begin position="42"/>
        <end position="63"/>
    </location>
</feature>
<protein>
    <submittedName>
        <fullName evidence="2">Uncharacterized protein</fullName>
    </submittedName>
</protein>
<dbReference type="EMBL" id="JACEQY010000024">
    <property type="protein sequence ID" value="MBA4863862.1"/>
    <property type="molecule type" value="Genomic_DNA"/>
</dbReference>
<reference evidence="2 3" key="1">
    <citation type="submission" date="2020-07" db="EMBL/GenBank/DDBJ databases">
        <title>Streptomyces isolated from Indian soil.</title>
        <authorList>
            <person name="Mandal S."/>
            <person name="Maiti P.K."/>
        </authorList>
    </citation>
    <scope>NUCLEOTIDE SEQUENCE [LARGE SCALE GENOMIC DNA]</scope>
    <source>
        <strain evidence="2 3">PSKA54</strain>
    </source>
</reference>
<dbReference type="Proteomes" id="UP000586976">
    <property type="component" value="Unassembled WGS sequence"/>
</dbReference>
<comment type="caution">
    <text evidence="2">The sequence shown here is derived from an EMBL/GenBank/DDBJ whole genome shotgun (WGS) entry which is preliminary data.</text>
</comment>
<evidence type="ECO:0000256" key="1">
    <source>
        <dbReference type="SAM" id="Phobius"/>
    </source>
</evidence>
<dbReference type="RefSeq" id="WP_181865572.1">
    <property type="nucleotide sequence ID" value="NZ_JACEQY010000024.1"/>
</dbReference>
<sequence length="154" mass="15974">MHSSAGAGHHVLVVLHDGHGHQRDLVLLVAVDQPEVDRRREVGAAAACPLGVAVAAVVELILIAPAQRGPARIAPAQRGPARPGLLALRPPGQLARRCSRGGLRPTSSSFEDGIEELELLRESRCRSLASSSACCSNVSINSASCVDNAVVCAP</sequence>
<evidence type="ECO:0000313" key="3">
    <source>
        <dbReference type="Proteomes" id="UP000586976"/>
    </source>
</evidence>
<proteinExistence type="predicted"/>
<evidence type="ECO:0000313" key="2">
    <source>
        <dbReference type="EMBL" id="MBA4863862.1"/>
    </source>
</evidence>
<keyword evidence="1" id="KW-1133">Transmembrane helix</keyword>
<organism evidence="2 3">
    <name type="scientific">Streptomyces himalayensis subsp. aureolus</name>
    <dbReference type="NCBI Taxonomy" id="2758039"/>
    <lineage>
        <taxon>Bacteria</taxon>
        <taxon>Bacillati</taxon>
        <taxon>Actinomycetota</taxon>
        <taxon>Actinomycetes</taxon>
        <taxon>Kitasatosporales</taxon>
        <taxon>Streptomycetaceae</taxon>
        <taxon>Streptomyces</taxon>
        <taxon>Streptomyces himalayensis</taxon>
    </lineage>
</organism>